<gene>
    <name evidence="1" type="ORF">FRX31_035189</name>
</gene>
<dbReference type="Proteomes" id="UP000554482">
    <property type="component" value="Unassembled WGS sequence"/>
</dbReference>
<sequence length="60" mass="6896">KRIVQIIKELIRKTRALTDQERVHFQISFCSVCGGCSPSFFFFQANNFLVTVLCPNIDLC</sequence>
<evidence type="ECO:0000313" key="1">
    <source>
        <dbReference type="EMBL" id="KAF5175224.1"/>
    </source>
</evidence>
<feature type="non-terminal residue" evidence="1">
    <location>
        <position position="1"/>
    </location>
</feature>
<evidence type="ECO:0000313" key="2">
    <source>
        <dbReference type="Proteomes" id="UP000554482"/>
    </source>
</evidence>
<organism evidence="1 2">
    <name type="scientific">Thalictrum thalictroides</name>
    <name type="common">Rue-anemone</name>
    <name type="synonym">Anemone thalictroides</name>
    <dbReference type="NCBI Taxonomy" id="46969"/>
    <lineage>
        <taxon>Eukaryota</taxon>
        <taxon>Viridiplantae</taxon>
        <taxon>Streptophyta</taxon>
        <taxon>Embryophyta</taxon>
        <taxon>Tracheophyta</taxon>
        <taxon>Spermatophyta</taxon>
        <taxon>Magnoliopsida</taxon>
        <taxon>Ranunculales</taxon>
        <taxon>Ranunculaceae</taxon>
        <taxon>Thalictroideae</taxon>
        <taxon>Thalictrum</taxon>
    </lineage>
</organism>
<name>A0A7J6URL4_THATH</name>
<dbReference type="AlphaFoldDB" id="A0A7J6URL4"/>
<proteinExistence type="predicted"/>
<dbReference type="EMBL" id="JABWDY010044319">
    <property type="protein sequence ID" value="KAF5175224.1"/>
    <property type="molecule type" value="Genomic_DNA"/>
</dbReference>
<accession>A0A7J6URL4</accession>
<keyword evidence="2" id="KW-1185">Reference proteome</keyword>
<reference evidence="1 2" key="1">
    <citation type="submission" date="2020-06" db="EMBL/GenBank/DDBJ databases">
        <title>Transcriptomic and genomic resources for Thalictrum thalictroides and T. hernandezii: Facilitating candidate gene discovery in an emerging model plant lineage.</title>
        <authorList>
            <person name="Arias T."/>
            <person name="Riano-Pachon D.M."/>
            <person name="Di Stilio V.S."/>
        </authorList>
    </citation>
    <scope>NUCLEOTIDE SEQUENCE [LARGE SCALE GENOMIC DNA]</scope>
    <source>
        <strain evidence="2">cv. WT478/WT964</strain>
        <tissue evidence="1">Leaves</tissue>
    </source>
</reference>
<comment type="caution">
    <text evidence="1">The sequence shown here is derived from an EMBL/GenBank/DDBJ whole genome shotgun (WGS) entry which is preliminary data.</text>
</comment>
<protein>
    <submittedName>
        <fullName evidence="1">Uncharacterized protein</fullName>
    </submittedName>
</protein>